<dbReference type="GO" id="GO:0016787">
    <property type="term" value="F:hydrolase activity"/>
    <property type="evidence" value="ECO:0007669"/>
    <property type="project" value="UniProtKB-KW"/>
</dbReference>
<dbReference type="GO" id="GO:0009277">
    <property type="term" value="C:fungal-type cell wall"/>
    <property type="evidence" value="ECO:0007669"/>
    <property type="project" value="TreeGrafter"/>
</dbReference>
<dbReference type="Pfam" id="PF11790">
    <property type="entry name" value="Glyco_hydro_cc"/>
    <property type="match status" value="1"/>
</dbReference>
<dbReference type="GO" id="GO:0071966">
    <property type="term" value="P:fungal-type cell wall polysaccharide metabolic process"/>
    <property type="evidence" value="ECO:0007669"/>
    <property type="project" value="TreeGrafter"/>
</dbReference>
<dbReference type="EMBL" id="JAUIQD010000004">
    <property type="protein sequence ID" value="KAK3352770.1"/>
    <property type="molecule type" value="Genomic_DNA"/>
</dbReference>
<keyword evidence="3" id="KW-0378">Hydrolase</keyword>
<feature type="signal peptide" evidence="1">
    <location>
        <begin position="1"/>
        <end position="18"/>
    </location>
</feature>
<proteinExistence type="predicted"/>
<dbReference type="PANTHER" id="PTHR34154">
    <property type="entry name" value="ALKALI-SENSITIVE LINKAGE PROTEIN 1"/>
    <property type="match status" value="1"/>
</dbReference>
<comment type="caution">
    <text evidence="3">The sequence shown here is derived from an EMBL/GenBank/DDBJ whole genome shotgun (WGS) entry which is preliminary data.</text>
</comment>
<dbReference type="InterPro" id="IPR024655">
    <property type="entry name" value="Asl1_glyco_hydro_catalytic"/>
</dbReference>
<reference evidence="3" key="2">
    <citation type="submission" date="2023-06" db="EMBL/GenBank/DDBJ databases">
        <authorList>
            <consortium name="Lawrence Berkeley National Laboratory"/>
            <person name="Haridas S."/>
            <person name="Hensen N."/>
            <person name="Bonometti L."/>
            <person name="Westerberg I."/>
            <person name="Brannstrom I.O."/>
            <person name="Guillou S."/>
            <person name="Cros-Aarteil S."/>
            <person name="Calhoun S."/>
            <person name="Kuo A."/>
            <person name="Mondo S."/>
            <person name="Pangilinan J."/>
            <person name="Riley R."/>
            <person name="Labutti K."/>
            <person name="Andreopoulos B."/>
            <person name="Lipzen A."/>
            <person name="Chen C."/>
            <person name="Yanf M."/>
            <person name="Daum C."/>
            <person name="Ng V."/>
            <person name="Clum A."/>
            <person name="Steindorff A."/>
            <person name="Ohm R."/>
            <person name="Martin F."/>
            <person name="Silar P."/>
            <person name="Natvig D."/>
            <person name="Lalanne C."/>
            <person name="Gautier V."/>
            <person name="Ament-Velasquez S.L."/>
            <person name="Kruys A."/>
            <person name="Hutchinson M.I."/>
            <person name="Powell A.J."/>
            <person name="Barry K."/>
            <person name="Miller A.N."/>
            <person name="Grigoriev I.V."/>
            <person name="Debuchy R."/>
            <person name="Gladieux P."/>
            <person name="Thoren M.H."/>
            <person name="Johannesson H."/>
        </authorList>
    </citation>
    <scope>NUCLEOTIDE SEQUENCE</scope>
    <source>
        <strain evidence="3">CBS 955.72</strain>
    </source>
</reference>
<feature type="chain" id="PRO_5042505421" evidence="1">
    <location>
        <begin position="19"/>
        <end position="300"/>
    </location>
</feature>
<dbReference type="Gene3D" id="3.20.20.80">
    <property type="entry name" value="Glycosidases"/>
    <property type="match status" value="1"/>
</dbReference>
<evidence type="ECO:0000313" key="3">
    <source>
        <dbReference type="EMBL" id="KAK3352770.1"/>
    </source>
</evidence>
<keyword evidence="4" id="KW-1185">Reference proteome</keyword>
<feature type="domain" description="Asl1-like glycosyl hydrolase catalytic" evidence="2">
    <location>
        <begin position="54"/>
        <end position="286"/>
    </location>
</feature>
<reference evidence="3" key="1">
    <citation type="journal article" date="2023" name="Mol. Phylogenet. Evol.">
        <title>Genome-scale phylogeny and comparative genomics of the fungal order Sordariales.</title>
        <authorList>
            <person name="Hensen N."/>
            <person name="Bonometti L."/>
            <person name="Westerberg I."/>
            <person name="Brannstrom I.O."/>
            <person name="Guillou S."/>
            <person name="Cros-Aarteil S."/>
            <person name="Calhoun S."/>
            <person name="Haridas S."/>
            <person name="Kuo A."/>
            <person name="Mondo S."/>
            <person name="Pangilinan J."/>
            <person name="Riley R."/>
            <person name="LaButti K."/>
            <person name="Andreopoulos B."/>
            <person name="Lipzen A."/>
            <person name="Chen C."/>
            <person name="Yan M."/>
            <person name="Daum C."/>
            <person name="Ng V."/>
            <person name="Clum A."/>
            <person name="Steindorff A."/>
            <person name="Ohm R.A."/>
            <person name="Martin F."/>
            <person name="Silar P."/>
            <person name="Natvig D.O."/>
            <person name="Lalanne C."/>
            <person name="Gautier V."/>
            <person name="Ament-Velasquez S.L."/>
            <person name="Kruys A."/>
            <person name="Hutchinson M.I."/>
            <person name="Powell A.J."/>
            <person name="Barry K."/>
            <person name="Miller A.N."/>
            <person name="Grigoriev I.V."/>
            <person name="Debuchy R."/>
            <person name="Gladieux P."/>
            <person name="Hiltunen Thoren M."/>
            <person name="Johannesson H."/>
        </authorList>
    </citation>
    <scope>NUCLEOTIDE SEQUENCE</scope>
    <source>
        <strain evidence="3">CBS 955.72</strain>
    </source>
</reference>
<dbReference type="Proteomes" id="UP001275084">
    <property type="component" value="Unassembled WGS sequence"/>
</dbReference>
<evidence type="ECO:0000313" key="4">
    <source>
        <dbReference type="Proteomes" id="UP001275084"/>
    </source>
</evidence>
<dbReference type="AlphaFoldDB" id="A0AAJ0HHX9"/>
<gene>
    <name evidence="3" type="ORF">B0T25DRAFT_453603</name>
</gene>
<organism evidence="3 4">
    <name type="scientific">Lasiosphaeria hispida</name>
    <dbReference type="NCBI Taxonomy" id="260671"/>
    <lineage>
        <taxon>Eukaryota</taxon>
        <taxon>Fungi</taxon>
        <taxon>Dikarya</taxon>
        <taxon>Ascomycota</taxon>
        <taxon>Pezizomycotina</taxon>
        <taxon>Sordariomycetes</taxon>
        <taxon>Sordariomycetidae</taxon>
        <taxon>Sordariales</taxon>
        <taxon>Lasiosphaeriaceae</taxon>
        <taxon>Lasiosphaeria</taxon>
    </lineage>
</organism>
<dbReference type="InterPro" id="IPR017853">
    <property type="entry name" value="GH"/>
</dbReference>
<keyword evidence="1" id="KW-0732">Signal</keyword>
<dbReference type="InterPro" id="IPR053183">
    <property type="entry name" value="ASL1"/>
</dbReference>
<protein>
    <submittedName>
        <fullName evidence="3">Glycosyl hydrolase catalytic core-domain-containing protein</fullName>
    </submittedName>
</protein>
<dbReference type="PANTHER" id="PTHR34154:SF10">
    <property type="entry name" value="ASL1-LIKE GLYCOSYL HYDROLASE CATALYTIC DOMAIN-CONTAINING PROTEIN"/>
    <property type="match status" value="1"/>
</dbReference>
<accession>A0AAJ0HHX9</accession>
<evidence type="ECO:0000256" key="1">
    <source>
        <dbReference type="SAM" id="SignalP"/>
    </source>
</evidence>
<sequence length="300" mass="32578">MKFSFTAAAAAYAALVSAAPARLPEQAPLEAEARESNHSLSARDTDAPYGIKKGLAYNDGSITALLSRPGSATWAYNWGAAANAPRFQQIPMFWGPGRDGDAGGVMARVREGAPWVLGYNEPDVSREHGGCAASPRQAYDAWGNDMFGYHDGGARLVCPAISSWDTPHGHTNGPSGFAWLREFAAIGNNPGQFRCDAQALHWYGRDGLSGREQAQLFIDYVAYANVVVSDIFRRQMDLWITEFSPLPVKNPQVMAEFLDIVIPWLDRQPFVARYSPFMAEMLVSGSGLNAAGQVFVNRAG</sequence>
<dbReference type="SUPFAM" id="SSF51445">
    <property type="entry name" value="(Trans)glycosidases"/>
    <property type="match status" value="1"/>
</dbReference>
<evidence type="ECO:0000259" key="2">
    <source>
        <dbReference type="Pfam" id="PF11790"/>
    </source>
</evidence>
<name>A0AAJ0HHX9_9PEZI</name>